<evidence type="ECO:0000256" key="3">
    <source>
        <dbReference type="ARBA" id="ARBA00022692"/>
    </source>
</evidence>
<dbReference type="PROSITE" id="PS00237">
    <property type="entry name" value="G_PROTEIN_RECEP_F1_1"/>
    <property type="match status" value="1"/>
</dbReference>
<dbReference type="PRINTS" id="PR00237">
    <property type="entry name" value="GPCRRHODOPSN"/>
</dbReference>
<feature type="domain" description="G-protein coupled receptors family 1 profile" evidence="11">
    <location>
        <begin position="8"/>
        <end position="389"/>
    </location>
</feature>
<dbReference type="AlphaFoldDB" id="A0AAU9XGW8"/>
<dbReference type="InterPro" id="IPR017452">
    <property type="entry name" value="GPCR_Rhodpsn_7TM"/>
</dbReference>
<dbReference type="GO" id="GO:0005886">
    <property type="term" value="C:plasma membrane"/>
    <property type="evidence" value="ECO:0007669"/>
    <property type="project" value="UniProtKB-SubCell"/>
</dbReference>
<dbReference type="InterPro" id="IPR050569">
    <property type="entry name" value="TAAR"/>
</dbReference>
<name>A0AAU9XGW8_9CNID</name>
<feature type="transmembrane region" description="Helical" evidence="10">
    <location>
        <begin position="194"/>
        <end position="215"/>
    </location>
</feature>
<keyword evidence="8 9" id="KW-0807">Transducer</keyword>
<feature type="transmembrane region" description="Helical" evidence="10">
    <location>
        <begin position="61"/>
        <end position="82"/>
    </location>
</feature>
<protein>
    <recommendedName>
        <fullName evidence="11">G-protein coupled receptors family 1 profile domain-containing protein</fullName>
    </recommendedName>
</protein>
<sequence>MAFAIICGNSLVIFLIVTRARLHVTPNWFVLSLSIADLSVGLIVAPSYIACTFWIDANFEVLVMFYNLLFYASVGNLCVMTFDRYIAITRPLRYPSIMTTSMALRLIALAWVLPMMITLMPLYEVWFWIILGSTGVVAILGNSIVIFLITTRRRLQTTSNSFILSLSCSDLLISITTIPGAFICDRFGVQCSLVFWNFCNYFLCASVVNVCAMAGDRFCRVVFPLRYPVLMSPKRVTLTICIGWTLPIFLYLIPSLCITLISTTEAKDAERIFRVIQIFAFAVLPCAGLLLAFAKISRITLKHSKRHRVQVEQITNNSAIPQRNVRQSNRKSYSVLVLGAVIFFFVLCWSFTIYRGLCNSFSLCHVPLTMVYASRIFLVGNTAADPMVYAILKQDIRRELNLTFAFIKGNNLQVQELRTETRFAGQSLYY</sequence>
<evidence type="ECO:0000256" key="1">
    <source>
        <dbReference type="ARBA" id="ARBA00004651"/>
    </source>
</evidence>
<evidence type="ECO:0000256" key="6">
    <source>
        <dbReference type="ARBA" id="ARBA00023136"/>
    </source>
</evidence>
<feature type="transmembrane region" description="Helical" evidence="10">
    <location>
        <begin position="162"/>
        <end position="182"/>
    </location>
</feature>
<comment type="caution">
    <text evidence="12">The sequence shown here is derived from an EMBL/GenBank/DDBJ whole genome shotgun (WGS) entry which is preliminary data.</text>
</comment>
<proteinExistence type="inferred from homology"/>
<comment type="similarity">
    <text evidence="9">Belongs to the G-protein coupled receptor 1 family.</text>
</comment>
<reference evidence="12 13" key="1">
    <citation type="submission" date="2022-05" db="EMBL/GenBank/DDBJ databases">
        <authorList>
            <consortium name="Genoscope - CEA"/>
            <person name="William W."/>
        </authorList>
    </citation>
    <scope>NUCLEOTIDE SEQUENCE [LARGE SCALE GENOMIC DNA]</scope>
</reference>
<keyword evidence="5 9" id="KW-0297">G-protein coupled receptor</keyword>
<keyword evidence="3 9" id="KW-0812">Transmembrane</keyword>
<dbReference type="Gene3D" id="1.20.1070.10">
    <property type="entry name" value="Rhodopsin 7-helix transmembrane proteins"/>
    <property type="match status" value="2"/>
</dbReference>
<feature type="transmembrane region" description="Helical" evidence="10">
    <location>
        <begin position="333"/>
        <end position="352"/>
    </location>
</feature>
<evidence type="ECO:0000259" key="11">
    <source>
        <dbReference type="PROSITE" id="PS50262"/>
    </source>
</evidence>
<evidence type="ECO:0000256" key="8">
    <source>
        <dbReference type="ARBA" id="ARBA00023224"/>
    </source>
</evidence>
<accession>A0AAU9XGW8</accession>
<evidence type="ECO:0000313" key="13">
    <source>
        <dbReference type="Proteomes" id="UP001159428"/>
    </source>
</evidence>
<feature type="transmembrane region" description="Helical" evidence="10">
    <location>
        <begin position="28"/>
        <end position="55"/>
    </location>
</feature>
<organism evidence="12 13">
    <name type="scientific">Pocillopora meandrina</name>
    <dbReference type="NCBI Taxonomy" id="46732"/>
    <lineage>
        <taxon>Eukaryota</taxon>
        <taxon>Metazoa</taxon>
        <taxon>Cnidaria</taxon>
        <taxon>Anthozoa</taxon>
        <taxon>Hexacorallia</taxon>
        <taxon>Scleractinia</taxon>
        <taxon>Astrocoeniina</taxon>
        <taxon>Pocilloporidae</taxon>
        <taxon>Pocillopora</taxon>
    </lineage>
</organism>
<feature type="transmembrane region" description="Helical" evidence="10">
    <location>
        <begin position="126"/>
        <end position="150"/>
    </location>
</feature>
<dbReference type="Proteomes" id="UP001159428">
    <property type="component" value="Unassembled WGS sequence"/>
</dbReference>
<dbReference type="PROSITE" id="PS50262">
    <property type="entry name" value="G_PROTEIN_RECEP_F1_2"/>
    <property type="match status" value="1"/>
</dbReference>
<evidence type="ECO:0000256" key="5">
    <source>
        <dbReference type="ARBA" id="ARBA00023040"/>
    </source>
</evidence>
<feature type="transmembrane region" description="Helical" evidence="10">
    <location>
        <begin position="372"/>
        <end position="392"/>
    </location>
</feature>
<keyword evidence="13" id="KW-1185">Reference proteome</keyword>
<dbReference type="InterPro" id="IPR000276">
    <property type="entry name" value="GPCR_Rhodpsn"/>
</dbReference>
<dbReference type="PANTHER" id="PTHR24249">
    <property type="entry name" value="HISTAMINE RECEPTOR-RELATED G-PROTEIN COUPLED RECEPTOR"/>
    <property type="match status" value="1"/>
</dbReference>
<dbReference type="Pfam" id="PF00001">
    <property type="entry name" value="7tm_1"/>
    <property type="match status" value="2"/>
</dbReference>
<keyword evidence="6 10" id="KW-0472">Membrane</keyword>
<dbReference type="GO" id="GO:0004930">
    <property type="term" value="F:G protein-coupled receptor activity"/>
    <property type="evidence" value="ECO:0007669"/>
    <property type="project" value="UniProtKB-KW"/>
</dbReference>
<feature type="transmembrane region" description="Helical" evidence="10">
    <location>
        <begin position="103"/>
        <end position="120"/>
    </location>
</feature>
<gene>
    <name evidence="12" type="ORF">PMEA_00023730</name>
</gene>
<evidence type="ECO:0000313" key="12">
    <source>
        <dbReference type="EMBL" id="CAH3148140.1"/>
    </source>
</evidence>
<evidence type="ECO:0000256" key="9">
    <source>
        <dbReference type="RuleBase" id="RU000688"/>
    </source>
</evidence>
<evidence type="ECO:0000256" key="4">
    <source>
        <dbReference type="ARBA" id="ARBA00022989"/>
    </source>
</evidence>
<keyword evidence="7 9" id="KW-0675">Receptor</keyword>
<dbReference type="SUPFAM" id="SSF81321">
    <property type="entry name" value="Family A G protein-coupled receptor-like"/>
    <property type="match status" value="2"/>
</dbReference>
<keyword evidence="4 10" id="KW-1133">Transmembrane helix</keyword>
<feature type="transmembrane region" description="Helical" evidence="10">
    <location>
        <begin position="273"/>
        <end position="296"/>
    </location>
</feature>
<dbReference type="EMBL" id="CALNXJ010000044">
    <property type="protein sequence ID" value="CAH3148140.1"/>
    <property type="molecule type" value="Genomic_DNA"/>
</dbReference>
<dbReference type="PANTHER" id="PTHR24249:SF372">
    <property type="entry name" value="G-PROTEIN COUPLED RECEPTORS FAMILY 1 PROFILE DOMAIN-CONTAINING PROTEIN"/>
    <property type="match status" value="1"/>
</dbReference>
<comment type="subcellular location">
    <subcellularLocation>
        <location evidence="1">Cell membrane</location>
        <topology evidence="1">Multi-pass membrane protein</topology>
    </subcellularLocation>
</comment>
<keyword evidence="2" id="KW-1003">Cell membrane</keyword>
<evidence type="ECO:0000256" key="10">
    <source>
        <dbReference type="SAM" id="Phobius"/>
    </source>
</evidence>
<evidence type="ECO:0000256" key="7">
    <source>
        <dbReference type="ARBA" id="ARBA00023170"/>
    </source>
</evidence>
<feature type="transmembrane region" description="Helical" evidence="10">
    <location>
        <begin position="236"/>
        <end position="261"/>
    </location>
</feature>
<evidence type="ECO:0000256" key="2">
    <source>
        <dbReference type="ARBA" id="ARBA00022475"/>
    </source>
</evidence>